<dbReference type="PROSITE" id="PS50042">
    <property type="entry name" value="CNMP_BINDING_3"/>
    <property type="match status" value="1"/>
</dbReference>
<proteinExistence type="predicted"/>
<dbReference type="InterPro" id="IPR014710">
    <property type="entry name" value="RmlC-like_jellyroll"/>
</dbReference>
<sequence>MDTFISYIKTYISLSAEAENTIKELAKAIVFPKGTMLAEEGKTSRHLYYMESGTVRTYLYQKGKDITHWIYPEGGMITSWHSYLLKKPSTEYIEVTEESKLISLSYDDWQELYLKHPELERFVRLMLEEQIAAIDEFYKGYYFLSAKEKYELLIAVFPSITQRANLGHIASMLGITQETLSRIRGK</sequence>
<dbReference type="CDD" id="cd00038">
    <property type="entry name" value="CAP_ED"/>
    <property type="match status" value="1"/>
</dbReference>
<dbReference type="Gene3D" id="2.60.120.10">
    <property type="entry name" value="Jelly Rolls"/>
    <property type="match status" value="1"/>
</dbReference>
<gene>
    <name evidence="2" type="ORF">RQM59_09545</name>
</gene>
<protein>
    <submittedName>
        <fullName evidence="2">Crp/Fnr family transcriptional regulator</fullName>
    </submittedName>
</protein>
<reference evidence="2 3" key="1">
    <citation type="submission" date="2023-09" db="EMBL/GenBank/DDBJ databases">
        <title>Novel taxa isolated from Blanes Bay.</title>
        <authorList>
            <person name="Rey-Velasco X."/>
            <person name="Lucena T."/>
        </authorList>
    </citation>
    <scope>NUCLEOTIDE SEQUENCE [LARGE SCALE GENOMIC DNA]</scope>
    <source>
        <strain evidence="2 3">S356</strain>
    </source>
</reference>
<evidence type="ECO:0000313" key="2">
    <source>
        <dbReference type="EMBL" id="MDT7832624.1"/>
    </source>
</evidence>
<organism evidence="2 3">
    <name type="scientific">Asprobacillus argus</name>
    <dbReference type="NCBI Taxonomy" id="3076534"/>
    <lineage>
        <taxon>Bacteria</taxon>
        <taxon>Pseudomonadati</taxon>
        <taxon>Bacteroidota</taxon>
        <taxon>Flavobacteriia</taxon>
        <taxon>Flavobacteriales</taxon>
        <taxon>Flavobacteriaceae</taxon>
        <taxon>Asprobacillus</taxon>
    </lineage>
</organism>
<evidence type="ECO:0000313" key="3">
    <source>
        <dbReference type="Proteomes" id="UP001257277"/>
    </source>
</evidence>
<keyword evidence="3" id="KW-1185">Reference proteome</keyword>
<dbReference type="RefSeq" id="WP_349241882.1">
    <property type="nucleotide sequence ID" value="NZ_JAVTTO010000003.1"/>
</dbReference>
<evidence type="ECO:0000259" key="1">
    <source>
        <dbReference type="PROSITE" id="PS50042"/>
    </source>
</evidence>
<name>A0ABU3LFW8_9FLAO</name>
<comment type="caution">
    <text evidence="2">The sequence shown here is derived from an EMBL/GenBank/DDBJ whole genome shotgun (WGS) entry which is preliminary data.</text>
</comment>
<dbReference type="InterPro" id="IPR018490">
    <property type="entry name" value="cNMP-bd_dom_sf"/>
</dbReference>
<feature type="domain" description="Cyclic nucleotide-binding" evidence="1">
    <location>
        <begin position="10"/>
        <end position="130"/>
    </location>
</feature>
<dbReference type="InterPro" id="IPR000595">
    <property type="entry name" value="cNMP-bd_dom"/>
</dbReference>
<dbReference type="EMBL" id="JAVTTO010000003">
    <property type="protein sequence ID" value="MDT7832624.1"/>
    <property type="molecule type" value="Genomic_DNA"/>
</dbReference>
<accession>A0ABU3LFW8</accession>
<dbReference type="SUPFAM" id="SSF51206">
    <property type="entry name" value="cAMP-binding domain-like"/>
    <property type="match status" value="1"/>
</dbReference>
<dbReference type="Proteomes" id="UP001257277">
    <property type="component" value="Unassembled WGS sequence"/>
</dbReference>
<dbReference type="Pfam" id="PF00027">
    <property type="entry name" value="cNMP_binding"/>
    <property type="match status" value="1"/>
</dbReference>